<name>A0A381PCN4_9ZZZZ</name>
<dbReference type="PANTHER" id="PTHR35005">
    <property type="entry name" value="3-DEHYDRO-SCYLLO-INOSOSE HYDROLASE"/>
    <property type="match status" value="1"/>
</dbReference>
<comment type="cofactor">
    <cofactor evidence="1">
        <name>Zn(2+)</name>
        <dbReference type="ChEBI" id="CHEBI:29105"/>
    </cofactor>
</comment>
<dbReference type="GO" id="GO:0016811">
    <property type="term" value="F:hydrolase activity, acting on carbon-nitrogen (but not peptide) bonds, in linear amides"/>
    <property type="evidence" value="ECO:0007669"/>
    <property type="project" value="TreeGrafter"/>
</dbReference>
<protein>
    <recommendedName>
        <fullName evidence="6">Creatininase</fullName>
    </recommendedName>
</protein>
<dbReference type="InterPro" id="IPR003785">
    <property type="entry name" value="Creatininase/forma_Hydrolase"/>
</dbReference>
<dbReference type="EMBL" id="UINC01000941">
    <property type="protein sequence ID" value="SUZ64751.1"/>
    <property type="molecule type" value="Genomic_DNA"/>
</dbReference>
<dbReference type="Pfam" id="PF02633">
    <property type="entry name" value="Creatininase"/>
    <property type="match status" value="1"/>
</dbReference>
<dbReference type="SUPFAM" id="SSF102215">
    <property type="entry name" value="Creatininase"/>
    <property type="match status" value="1"/>
</dbReference>
<proteinExistence type="predicted"/>
<evidence type="ECO:0000256" key="2">
    <source>
        <dbReference type="ARBA" id="ARBA00022723"/>
    </source>
</evidence>
<keyword evidence="4" id="KW-0862">Zinc</keyword>
<dbReference type="Gene3D" id="3.40.50.10310">
    <property type="entry name" value="Creatininase"/>
    <property type="match status" value="1"/>
</dbReference>
<evidence type="ECO:0000256" key="3">
    <source>
        <dbReference type="ARBA" id="ARBA00022801"/>
    </source>
</evidence>
<evidence type="ECO:0000313" key="5">
    <source>
        <dbReference type="EMBL" id="SUZ64751.1"/>
    </source>
</evidence>
<keyword evidence="2" id="KW-0479">Metal-binding</keyword>
<evidence type="ECO:0000256" key="4">
    <source>
        <dbReference type="ARBA" id="ARBA00022833"/>
    </source>
</evidence>
<evidence type="ECO:0008006" key="6">
    <source>
        <dbReference type="Google" id="ProtNLM"/>
    </source>
</evidence>
<sequence length="255" mass="29335">MKPYILSENNWKHINKSSYELAILPWGATEAHNYHLPYATDNIEAESIINESGKIAWEKGSKFIILPTIPFGVNTGQKDILLDINLNPSTQQMILDDVIAVLNRQGIYKLLVFNSHGGNNFKNMLRELGLKYPKMFLCSSNWFKSLDKSNYFNNDGDHADELETSLILYLRPDLVEKKIHWGEGKENKINVTSLRENWTWSERQWSKATNDTGIGNPMKSTKEKGEKYFKDVCNKVSKLIQELCNADLKNLYSKN</sequence>
<dbReference type="GO" id="GO:0046872">
    <property type="term" value="F:metal ion binding"/>
    <property type="evidence" value="ECO:0007669"/>
    <property type="project" value="UniProtKB-KW"/>
</dbReference>
<evidence type="ECO:0000256" key="1">
    <source>
        <dbReference type="ARBA" id="ARBA00001947"/>
    </source>
</evidence>
<keyword evidence="3" id="KW-0378">Hydrolase</keyword>
<dbReference type="PANTHER" id="PTHR35005:SF1">
    <property type="entry name" value="2-AMINO-5-FORMYLAMINO-6-RIBOSYLAMINOPYRIMIDIN-4(3H)-ONE 5'-MONOPHOSPHATE DEFORMYLASE"/>
    <property type="match status" value="1"/>
</dbReference>
<dbReference type="InterPro" id="IPR024087">
    <property type="entry name" value="Creatininase-like_sf"/>
</dbReference>
<dbReference type="GO" id="GO:0009231">
    <property type="term" value="P:riboflavin biosynthetic process"/>
    <property type="evidence" value="ECO:0007669"/>
    <property type="project" value="TreeGrafter"/>
</dbReference>
<accession>A0A381PCN4</accession>
<gene>
    <name evidence="5" type="ORF">METZ01_LOCUS17605</name>
</gene>
<dbReference type="AlphaFoldDB" id="A0A381PCN4"/>
<reference evidence="5" key="1">
    <citation type="submission" date="2018-05" db="EMBL/GenBank/DDBJ databases">
        <authorList>
            <person name="Lanie J.A."/>
            <person name="Ng W.-L."/>
            <person name="Kazmierczak K.M."/>
            <person name="Andrzejewski T.M."/>
            <person name="Davidsen T.M."/>
            <person name="Wayne K.J."/>
            <person name="Tettelin H."/>
            <person name="Glass J.I."/>
            <person name="Rusch D."/>
            <person name="Podicherti R."/>
            <person name="Tsui H.-C.T."/>
            <person name="Winkler M.E."/>
        </authorList>
    </citation>
    <scope>NUCLEOTIDE SEQUENCE</scope>
</reference>
<organism evidence="5">
    <name type="scientific">marine metagenome</name>
    <dbReference type="NCBI Taxonomy" id="408172"/>
    <lineage>
        <taxon>unclassified sequences</taxon>
        <taxon>metagenomes</taxon>
        <taxon>ecological metagenomes</taxon>
    </lineage>
</organism>